<dbReference type="PANTHER" id="PTHR30136">
    <property type="entry name" value="HELIX-TURN-HELIX TRANSCRIPTIONAL REGULATOR, ICLR FAMILY"/>
    <property type="match status" value="1"/>
</dbReference>
<keyword evidence="7" id="KW-1185">Reference proteome</keyword>
<organism evidence="6 7">
    <name type="scientific">Halomonas binhaiensis</name>
    <dbReference type="NCBI Taxonomy" id="2562282"/>
    <lineage>
        <taxon>Bacteria</taxon>
        <taxon>Pseudomonadati</taxon>
        <taxon>Pseudomonadota</taxon>
        <taxon>Gammaproteobacteria</taxon>
        <taxon>Oceanospirillales</taxon>
        <taxon>Halomonadaceae</taxon>
        <taxon>Halomonas</taxon>
    </lineage>
</organism>
<reference evidence="6" key="1">
    <citation type="submission" date="2021-02" db="EMBL/GenBank/DDBJ databases">
        <title>Strain Y2R2, a novel species of the genus Halomonas.</title>
        <authorList>
            <person name="Huang H."/>
        </authorList>
    </citation>
    <scope>NUCLEOTIDE SEQUENCE</scope>
    <source>
        <strain evidence="6">Y2R2</strain>
    </source>
</reference>
<dbReference type="GO" id="GO:0003700">
    <property type="term" value="F:DNA-binding transcription factor activity"/>
    <property type="evidence" value="ECO:0007669"/>
    <property type="project" value="TreeGrafter"/>
</dbReference>
<dbReference type="SUPFAM" id="SSF46785">
    <property type="entry name" value="Winged helix' DNA-binding domain"/>
    <property type="match status" value="1"/>
</dbReference>
<dbReference type="InterPro" id="IPR005471">
    <property type="entry name" value="Tscrpt_reg_IclR_N"/>
</dbReference>
<evidence type="ECO:0000256" key="2">
    <source>
        <dbReference type="ARBA" id="ARBA00023125"/>
    </source>
</evidence>
<dbReference type="GO" id="GO:0045892">
    <property type="term" value="P:negative regulation of DNA-templated transcription"/>
    <property type="evidence" value="ECO:0007669"/>
    <property type="project" value="TreeGrafter"/>
</dbReference>
<dbReference type="OrthoDB" id="6089564at2"/>
<dbReference type="InterPro" id="IPR050707">
    <property type="entry name" value="HTH_MetabolicPath_Reg"/>
</dbReference>
<keyword evidence="2" id="KW-0238">DNA-binding</keyword>
<proteinExistence type="predicted"/>
<dbReference type="SUPFAM" id="SSF55781">
    <property type="entry name" value="GAF domain-like"/>
    <property type="match status" value="1"/>
</dbReference>
<accession>A0A5C1NCN2</accession>
<dbReference type="PROSITE" id="PS51078">
    <property type="entry name" value="ICLR_ED"/>
    <property type="match status" value="1"/>
</dbReference>
<feature type="compositionally biased region" description="Basic residues" evidence="4">
    <location>
        <begin position="301"/>
        <end position="311"/>
    </location>
</feature>
<keyword evidence="3" id="KW-0804">Transcription</keyword>
<dbReference type="PANTHER" id="PTHR30136:SF35">
    <property type="entry name" value="HTH-TYPE TRANSCRIPTIONAL REGULATOR RV1719"/>
    <property type="match status" value="1"/>
</dbReference>
<evidence type="ECO:0000256" key="4">
    <source>
        <dbReference type="SAM" id="MobiDB-lite"/>
    </source>
</evidence>
<dbReference type="InterPro" id="IPR029016">
    <property type="entry name" value="GAF-like_dom_sf"/>
</dbReference>
<evidence type="ECO:0000256" key="3">
    <source>
        <dbReference type="ARBA" id="ARBA00023163"/>
    </source>
</evidence>
<dbReference type="Proteomes" id="UP000324285">
    <property type="component" value="Chromosome"/>
</dbReference>
<name>A0A5C1NCN2_9GAMM</name>
<evidence type="ECO:0000256" key="1">
    <source>
        <dbReference type="ARBA" id="ARBA00023015"/>
    </source>
</evidence>
<feature type="region of interest" description="Disordered" evidence="4">
    <location>
        <begin position="288"/>
        <end position="311"/>
    </location>
</feature>
<dbReference type="Gene3D" id="1.10.10.10">
    <property type="entry name" value="Winged helix-like DNA-binding domain superfamily/Winged helix DNA-binding domain"/>
    <property type="match status" value="1"/>
</dbReference>
<dbReference type="GO" id="GO:0003677">
    <property type="term" value="F:DNA binding"/>
    <property type="evidence" value="ECO:0007669"/>
    <property type="project" value="UniProtKB-KW"/>
</dbReference>
<dbReference type="KEGG" id="hbh:E4T21_07660"/>
<dbReference type="SMART" id="SM00346">
    <property type="entry name" value="HTH_ICLR"/>
    <property type="match status" value="1"/>
</dbReference>
<evidence type="ECO:0000313" key="7">
    <source>
        <dbReference type="Proteomes" id="UP000324285"/>
    </source>
</evidence>
<dbReference type="EMBL" id="CP038437">
    <property type="protein sequence ID" value="QEM81432.1"/>
    <property type="molecule type" value="Genomic_DNA"/>
</dbReference>
<sequence length="311" mass="35041">MHNKLLHKTARVLKAIDEHQALGLEELYLLLGLPKPTLKRLLDDLEEMGWLYRRLGDKRYVSLSNIHGPGDSRYHLAKEAHPFLDQLFESTGLASDLVIATASGPSILESNFSRLGIRTGRDRLIGARPCPLHAASGRALCAHQLLNGSSSWLAPGFRDNQLRDNQPQDNPLRDSQLRQLADEYRDGYFRRLSGNWEYGFRFPFKIDAIAIALSIKQRTMASLNLYWDKQRFTYKTVEKRYLSRLEAIGQQLMPVLERHVATLETLSQRDLLPGPGMPASAAFQPAFSQSTGDVAASTARPVRRHAQSSEP</sequence>
<dbReference type="AlphaFoldDB" id="A0A5C1NCN2"/>
<dbReference type="RefSeq" id="WP_149284443.1">
    <property type="nucleotide sequence ID" value="NZ_CP038437.2"/>
</dbReference>
<evidence type="ECO:0000313" key="6">
    <source>
        <dbReference type="EMBL" id="QEM81432.1"/>
    </source>
</evidence>
<dbReference type="InterPro" id="IPR014757">
    <property type="entry name" value="Tscrpt_reg_IclR_C"/>
</dbReference>
<dbReference type="Gene3D" id="3.30.450.40">
    <property type="match status" value="1"/>
</dbReference>
<dbReference type="Pfam" id="PF09339">
    <property type="entry name" value="HTH_IclR"/>
    <property type="match status" value="1"/>
</dbReference>
<gene>
    <name evidence="6" type="ORF">E4T21_07660</name>
</gene>
<protein>
    <submittedName>
        <fullName evidence="6">Helix-turn-helix domain-containing protein</fullName>
    </submittedName>
</protein>
<dbReference type="InterPro" id="IPR036390">
    <property type="entry name" value="WH_DNA-bd_sf"/>
</dbReference>
<evidence type="ECO:0000259" key="5">
    <source>
        <dbReference type="PROSITE" id="PS51078"/>
    </source>
</evidence>
<dbReference type="InterPro" id="IPR036388">
    <property type="entry name" value="WH-like_DNA-bd_sf"/>
</dbReference>
<keyword evidence="1" id="KW-0805">Transcription regulation</keyword>
<feature type="domain" description="IclR-ED" evidence="5">
    <location>
        <begin position="62"/>
        <end position="258"/>
    </location>
</feature>